<keyword evidence="3" id="KW-0547">Nucleotide-binding</keyword>
<dbReference type="InterPro" id="IPR011611">
    <property type="entry name" value="PfkB_dom"/>
</dbReference>
<dbReference type="Gene3D" id="3.40.1190.20">
    <property type="match status" value="1"/>
</dbReference>
<keyword evidence="5" id="KW-0067">ATP-binding</keyword>
<dbReference type="PANTHER" id="PTHR43085">
    <property type="entry name" value="HEXOKINASE FAMILY MEMBER"/>
    <property type="match status" value="1"/>
</dbReference>
<evidence type="ECO:0000313" key="8">
    <source>
        <dbReference type="EMBL" id="TLS49023.1"/>
    </source>
</evidence>
<sequence length="316" mass="33631">MEYDVVALGELLIDFTPYGAAEEACFQKNAGGAPANVLAALAKLGKRTGFIGKVGRDRFGEYLAGVLERHGVSSRGVAFSETEHTTLAFVELDEHGERSFVFYRKPGADMTLREDEIEFDMIANANIVHFGSISMTHEPSRSATLKAIRFARSGGALVSFDPNLRPPLWPSLDAARAAMLEAMRLADVVKVSEEELAFLTGTADPESGSSLLYEMFSSALIFVTRGASGCFFRAGDRRGFVPSYPVKPVDTTGAGDAFLGGALFGLLEAESPIGELSADRLRRIAAFGNAAGALATTRRGGIPAMPSHAEVIGLMG</sequence>
<evidence type="ECO:0000256" key="4">
    <source>
        <dbReference type="ARBA" id="ARBA00022777"/>
    </source>
</evidence>
<dbReference type="GO" id="GO:0006000">
    <property type="term" value="P:fructose metabolic process"/>
    <property type="evidence" value="ECO:0007669"/>
    <property type="project" value="UniProtKB-ARBA"/>
</dbReference>
<dbReference type="InterPro" id="IPR002139">
    <property type="entry name" value="Ribo/fructo_kinase"/>
</dbReference>
<evidence type="ECO:0000256" key="6">
    <source>
        <dbReference type="RuleBase" id="RU003704"/>
    </source>
</evidence>
<name>A0A5R9G8F6_9BACL</name>
<dbReference type="EMBL" id="VCIW01000025">
    <property type="protein sequence ID" value="TLS49023.1"/>
    <property type="molecule type" value="Genomic_DNA"/>
</dbReference>
<dbReference type="GO" id="GO:0005524">
    <property type="term" value="F:ATP binding"/>
    <property type="evidence" value="ECO:0007669"/>
    <property type="project" value="UniProtKB-KW"/>
</dbReference>
<dbReference type="AlphaFoldDB" id="A0A5R9G8F6"/>
<dbReference type="PANTHER" id="PTHR43085:SF1">
    <property type="entry name" value="PSEUDOURIDINE KINASE-RELATED"/>
    <property type="match status" value="1"/>
</dbReference>
<reference evidence="8 9" key="1">
    <citation type="submission" date="2019-05" db="EMBL/GenBank/DDBJ databases">
        <authorList>
            <person name="Narsing Rao M.P."/>
            <person name="Li W.J."/>
        </authorList>
    </citation>
    <scope>NUCLEOTIDE SEQUENCE [LARGE SCALE GENOMIC DNA]</scope>
    <source>
        <strain evidence="8 9">SYSU_K30003</strain>
    </source>
</reference>
<evidence type="ECO:0000256" key="3">
    <source>
        <dbReference type="ARBA" id="ARBA00022741"/>
    </source>
</evidence>
<dbReference type="Pfam" id="PF00294">
    <property type="entry name" value="PfkB"/>
    <property type="match status" value="1"/>
</dbReference>
<feature type="domain" description="Carbohydrate kinase PfkB" evidence="7">
    <location>
        <begin position="4"/>
        <end position="306"/>
    </location>
</feature>
<evidence type="ECO:0000313" key="9">
    <source>
        <dbReference type="Proteomes" id="UP000309676"/>
    </source>
</evidence>
<dbReference type="GO" id="GO:0008865">
    <property type="term" value="F:fructokinase activity"/>
    <property type="evidence" value="ECO:0007669"/>
    <property type="project" value="UniProtKB-ARBA"/>
</dbReference>
<gene>
    <name evidence="8" type="ORF">FE782_27490</name>
</gene>
<dbReference type="OrthoDB" id="9813569at2"/>
<keyword evidence="9" id="KW-1185">Reference proteome</keyword>
<proteinExistence type="inferred from homology"/>
<accession>A0A5R9G8F6</accession>
<dbReference type="RefSeq" id="WP_138197559.1">
    <property type="nucleotide sequence ID" value="NZ_VCIW01000025.1"/>
</dbReference>
<dbReference type="PRINTS" id="PR00990">
    <property type="entry name" value="RIBOKINASE"/>
</dbReference>
<dbReference type="Proteomes" id="UP000309676">
    <property type="component" value="Unassembled WGS sequence"/>
</dbReference>
<dbReference type="InterPro" id="IPR050306">
    <property type="entry name" value="PfkB_Carbo_kinase"/>
</dbReference>
<evidence type="ECO:0000259" key="7">
    <source>
        <dbReference type="Pfam" id="PF00294"/>
    </source>
</evidence>
<comment type="caution">
    <text evidence="8">The sequence shown here is derived from an EMBL/GenBank/DDBJ whole genome shotgun (WGS) entry which is preliminary data.</text>
</comment>
<keyword evidence="2 6" id="KW-0808">Transferase</keyword>
<evidence type="ECO:0000256" key="5">
    <source>
        <dbReference type="ARBA" id="ARBA00022840"/>
    </source>
</evidence>
<evidence type="ECO:0000256" key="1">
    <source>
        <dbReference type="ARBA" id="ARBA00010688"/>
    </source>
</evidence>
<keyword evidence="4 6" id="KW-0418">Kinase</keyword>
<dbReference type="PROSITE" id="PS00584">
    <property type="entry name" value="PFKB_KINASES_2"/>
    <property type="match status" value="1"/>
</dbReference>
<evidence type="ECO:0000256" key="2">
    <source>
        <dbReference type="ARBA" id="ARBA00022679"/>
    </source>
</evidence>
<comment type="similarity">
    <text evidence="1 6">Belongs to the carbohydrate kinase PfkB family.</text>
</comment>
<organism evidence="8 9">
    <name type="scientific">Paenibacillus antri</name>
    <dbReference type="NCBI Taxonomy" id="2582848"/>
    <lineage>
        <taxon>Bacteria</taxon>
        <taxon>Bacillati</taxon>
        <taxon>Bacillota</taxon>
        <taxon>Bacilli</taxon>
        <taxon>Bacillales</taxon>
        <taxon>Paenibacillaceae</taxon>
        <taxon>Paenibacillus</taxon>
    </lineage>
</organism>
<dbReference type="SUPFAM" id="SSF53613">
    <property type="entry name" value="Ribokinase-like"/>
    <property type="match status" value="1"/>
</dbReference>
<dbReference type="InterPro" id="IPR029056">
    <property type="entry name" value="Ribokinase-like"/>
</dbReference>
<dbReference type="CDD" id="cd01167">
    <property type="entry name" value="bac_FRK"/>
    <property type="match status" value="1"/>
</dbReference>
<dbReference type="InterPro" id="IPR002173">
    <property type="entry name" value="Carboh/pur_kinase_PfkB_CS"/>
</dbReference>
<protein>
    <submittedName>
        <fullName evidence="8">Carbohydrate kinase</fullName>
    </submittedName>
</protein>